<comment type="caution">
    <text evidence="2">The sequence shown here is derived from an EMBL/GenBank/DDBJ whole genome shotgun (WGS) entry which is preliminary data.</text>
</comment>
<evidence type="ECO:0000313" key="3">
    <source>
        <dbReference type="Proteomes" id="UP000238274"/>
    </source>
</evidence>
<evidence type="ECO:0000256" key="1">
    <source>
        <dbReference type="SAM" id="MobiDB-lite"/>
    </source>
</evidence>
<feature type="compositionally biased region" description="Basic and acidic residues" evidence="1">
    <location>
        <begin position="1"/>
        <end position="15"/>
    </location>
</feature>
<gene>
    <name evidence="2" type="ORF">PSHT_13126</name>
</gene>
<protein>
    <submittedName>
        <fullName evidence="2">Uncharacterized protein</fullName>
    </submittedName>
</protein>
<reference evidence="2 3" key="1">
    <citation type="submission" date="2017-12" db="EMBL/GenBank/DDBJ databases">
        <title>Gene loss provides genomic basis for host adaptation in cereal stripe rust fungi.</title>
        <authorList>
            <person name="Xia C."/>
        </authorList>
    </citation>
    <scope>NUCLEOTIDE SEQUENCE [LARGE SCALE GENOMIC DNA]</scope>
    <source>
        <strain evidence="2 3">93TX-2</strain>
    </source>
</reference>
<accession>A0A2S4USI9</accession>
<evidence type="ECO:0000313" key="2">
    <source>
        <dbReference type="EMBL" id="POW00247.1"/>
    </source>
</evidence>
<proteinExistence type="predicted"/>
<organism evidence="2 3">
    <name type="scientific">Puccinia striiformis</name>
    <dbReference type="NCBI Taxonomy" id="27350"/>
    <lineage>
        <taxon>Eukaryota</taxon>
        <taxon>Fungi</taxon>
        <taxon>Dikarya</taxon>
        <taxon>Basidiomycota</taxon>
        <taxon>Pucciniomycotina</taxon>
        <taxon>Pucciniomycetes</taxon>
        <taxon>Pucciniales</taxon>
        <taxon>Pucciniaceae</taxon>
        <taxon>Puccinia</taxon>
    </lineage>
</organism>
<reference evidence="3" key="2">
    <citation type="journal article" date="2018" name="BMC Genomics">
        <title>Genomic insights into host adaptation between the wheat stripe rust pathogen (Puccinia striiformis f. sp. tritici) and the barley stripe rust pathogen (Puccinia striiformis f. sp. hordei).</title>
        <authorList>
            <person name="Xia C."/>
            <person name="Wang M."/>
            <person name="Yin C."/>
            <person name="Cornejo O.E."/>
            <person name="Hulbert S.H."/>
            <person name="Chen X."/>
        </authorList>
    </citation>
    <scope>NUCLEOTIDE SEQUENCE [LARGE SCALE GENOMIC DNA]</scope>
    <source>
        <strain evidence="3">93TX-2</strain>
    </source>
</reference>
<feature type="region of interest" description="Disordered" evidence="1">
    <location>
        <begin position="1"/>
        <end position="24"/>
    </location>
</feature>
<dbReference type="Proteomes" id="UP000238274">
    <property type="component" value="Unassembled WGS sequence"/>
</dbReference>
<sequence length="111" mass="12427">MNIEVKHEPTTESRQHARKRSSVLRPCRNGCRESHARLARRRPQIRVAVQVGCQGVVEGDAAALDDRQLHPVLYHVAAGCWLKGKPSDFIGASIAKTRPTDCTDFKAWLIE</sequence>
<dbReference type="VEuPathDB" id="FungiDB:PSHT_13126"/>
<keyword evidence="3" id="KW-1185">Reference proteome</keyword>
<reference evidence="3" key="3">
    <citation type="journal article" date="2018" name="Mol. Plant Microbe Interact.">
        <title>Genome sequence resources for the wheat stripe rust pathogen (Puccinia striiformis f. sp. tritici) and the barley stripe rust pathogen (Puccinia striiformis f. sp. hordei).</title>
        <authorList>
            <person name="Xia C."/>
            <person name="Wang M."/>
            <person name="Yin C."/>
            <person name="Cornejo O.E."/>
            <person name="Hulbert S.H."/>
            <person name="Chen X."/>
        </authorList>
    </citation>
    <scope>NUCLEOTIDE SEQUENCE [LARGE SCALE GENOMIC DNA]</scope>
    <source>
        <strain evidence="3">93TX-2</strain>
    </source>
</reference>
<name>A0A2S4USI9_9BASI</name>
<dbReference type="AlphaFoldDB" id="A0A2S4USI9"/>
<dbReference type="EMBL" id="PKSM01000255">
    <property type="protein sequence ID" value="POW00247.1"/>
    <property type="molecule type" value="Genomic_DNA"/>
</dbReference>